<dbReference type="EMBL" id="BK057795">
    <property type="protein sequence ID" value="DAE92236.1"/>
    <property type="molecule type" value="Genomic_DNA"/>
</dbReference>
<protein>
    <submittedName>
        <fullName evidence="1">Uncharacterized protein</fullName>
    </submittedName>
</protein>
<reference evidence="1" key="1">
    <citation type="journal article" date="2021" name="Proc. Natl. Acad. Sci. U.S.A.">
        <title>A Catalog of Tens of Thousands of Viruses from Human Metagenomes Reveals Hidden Associations with Chronic Diseases.</title>
        <authorList>
            <person name="Tisza M.J."/>
            <person name="Buck C.B."/>
        </authorList>
    </citation>
    <scope>NUCLEOTIDE SEQUENCE</scope>
    <source>
        <strain evidence="1">CtES717</strain>
    </source>
</reference>
<proteinExistence type="predicted"/>
<sequence>MEKGIETEESNLYKQTDKVAEHVLDSLDSINSDVNLKFKRTGDLSANIDYNKLFNILYSAFIKALNSCKLTLDEDGFARIVKNELYEVL</sequence>
<evidence type="ECO:0000313" key="1">
    <source>
        <dbReference type="EMBL" id="DAE92236.1"/>
    </source>
</evidence>
<accession>A0A8S5RSU9</accession>
<name>A0A8S5RSU9_9CAUD</name>
<organism evidence="1">
    <name type="scientific">Siphoviridae sp. ctES717</name>
    <dbReference type="NCBI Taxonomy" id="2827564"/>
    <lineage>
        <taxon>Viruses</taxon>
        <taxon>Duplodnaviria</taxon>
        <taxon>Heunggongvirae</taxon>
        <taxon>Uroviricota</taxon>
        <taxon>Caudoviricetes</taxon>
    </lineage>
</organism>